<evidence type="ECO:0000259" key="9">
    <source>
        <dbReference type="Pfam" id="PF01648"/>
    </source>
</evidence>
<feature type="binding site" evidence="8">
    <location>
        <position position="8"/>
    </location>
    <ligand>
        <name>Mg(2+)</name>
        <dbReference type="ChEBI" id="CHEBI:18420"/>
    </ligand>
</feature>
<keyword evidence="4 8" id="KW-0276">Fatty acid metabolism</keyword>
<evidence type="ECO:0000256" key="3">
    <source>
        <dbReference type="ARBA" id="ARBA00022723"/>
    </source>
</evidence>
<dbReference type="EC" id="2.7.8.7" evidence="8"/>
<comment type="function">
    <text evidence="8">Transfers the 4'-phosphopantetheine moiety from coenzyme A to a Ser of acyl-carrier-protein.</text>
</comment>
<keyword evidence="2 8" id="KW-0808">Transferase</keyword>
<keyword evidence="3 8" id="KW-0479">Metal-binding</keyword>
<dbReference type="HAMAP" id="MF_00101">
    <property type="entry name" value="AcpS"/>
    <property type="match status" value="1"/>
</dbReference>
<keyword evidence="1 8" id="KW-0444">Lipid biosynthesis</keyword>
<evidence type="ECO:0000256" key="4">
    <source>
        <dbReference type="ARBA" id="ARBA00022832"/>
    </source>
</evidence>
<keyword evidence="7 8" id="KW-0275">Fatty acid biosynthesis</keyword>
<dbReference type="InterPro" id="IPR008278">
    <property type="entry name" value="4-PPantetheinyl_Trfase_dom"/>
</dbReference>
<evidence type="ECO:0000256" key="5">
    <source>
        <dbReference type="ARBA" id="ARBA00022842"/>
    </source>
</evidence>
<evidence type="ECO:0000256" key="7">
    <source>
        <dbReference type="ARBA" id="ARBA00023160"/>
    </source>
</evidence>
<dbReference type="InterPro" id="IPR002582">
    <property type="entry name" value="ACPS"/>
</dbReference>
<dbReference type="SUPFAM" id="SSF56214">
    <property type="entry name" value="4'-phosphopantetheinyl transferase"/>
    <property type="match status" value="1"/>
</dbReference>
<dbReference type="InterPro" id="IPR004568">
    <property type="entry name" value="Ppantetheine-prot_Trfase_dom"/>
</dbReference>
<keyword evidence="8" id="KW-0963">Cytoplasm</keyword>
<keyword evidence="5 8" id="KW-0460">Magnesium</keyword>
<comment type="subcellular location">
    <subcellularLocation>
        <location evidence="8">Cytoplasm</location>
    </subcellularLocation>
</comment>
<comment type="catalytic activity">
    <reaction evidence="8">
        <text>apo-[ACP] + CoA = holo-[ACP] + adenosine 3',5'-bisphosphate + H(+)</text>
        <dbReference type="Rhea" id="RHEA:12068"/>
        <dbReference type="Rhea" id="RHEA-COMP:9685"/>
        <dbReference type="Rhea" id="RHEA-COMP:9690"/>
        <dbReference type="ChEBI" id="CHEBI:15378"/>
        <dbReference type="ChEBI" id="CHEBI:29999"/>
        <dbReference type="ChEBI" id="CHEBI:57287"/>
        <dbReference type="ChEBI" id="CHEBI:58343"/>
        <dbReference type="ChEBI" id="CHEBI:64479"/>
        <dbReference type="EC" id="2.7.8.7"/>
    </reaction>
</comment>
<dbReference type="Gene3D" id="3.90.470.20">
    <property type="entry name" value="4'-phosphopantetheinyl transferase domain"/>
    <property type="match status" value="1"/>
</dbReference>
<keyword evidence="11" id="KW-1185">Reference proteome</keyword>
<dbReference type="NCBIfam" id="TIGR00516">
    <property type="entry name" value="acpS"/>
    <property type="match status" value="1"/>
</dbReference>
<evidence type="ECO:0000256" key="2">
    <source>
        <dbReference type="ARBA" id="ARBA00022679"/>
    </source>
</evidence>
<proteinExistence type="inferred from homology"/>
<evidence type="ECO:0000313" key="10">
    <source>
        <dbReference type="EMBL" id="ALS79736.1"/>
    </source>
</evidence>
<comment type="similarity">
    <text evidence="8">Belongs to the P-Pant transferase superfamily. AcpS family.</text>
</comment>
<dbReference type="InterPro" id="IPR037143">
    <property type="entry name" value="4-PPantetheinyl_Trfase_dom_sf"/>
</dbReference>
<dbReference type="RefSeq" id="WP_058386379.1">
    <property type="nucleotide sequence ID" value="NZ_CP013661.2"/>
</dbReference>
<accession>A0ABM5X1C8</accession>
<comment type="cofactor">
    <cofactor evidence="8">
        <name>Mg(2+)</name>
        <dbReference type="ChEBI" id="CHEBI:18420"/>
    </cofactor>
</comment>
<name>A0ABM5X1C8_9BACL</name>
<dbReference type="EMBL" id="CP013661">
    <property type="protein sequence ID" value="ALS79736.1"/>
    <property type="molecule type" value="Genomic_DNA"/>
</dbReference>
<dbReference type="GO" id="GO:0016740">
    <property type="term" value="F:transferase activity"/>
    <property type="evidence" value="ECO:0007669"/>
    <property type="project" value="UniProtKB-KW"/>
</dbReference>
<protein>
    <recommendedName>
        <fullName evidence="8">Holo-[acyl-carrier-protein] synthase</fullName>
        <shortName evidence="8">Holo-ACP synthase</shortName>
        <ecNumber evidence="8">2.7.8.7</ecNumber>
    </recommendedName>
    <alternativeName>
        <fullName evidence="8">4'-phosphopantetheinyl transferase AcpS</fullName>
    </alternativeName>
</protein>
<reference evidence="10" key="1">
    <citation type="submission" date="2016-01" db="EMBL/GenBank/DDBJ databases">
        <title>Complete genome of Planococcus kocurri type strain.</title>
        <authorList>
            <person name="See-Too W.S."/>
        </authorList>
    </citation>
    <scope>NUCLEOTIDE SEQUENCE [LARGE SCALE GENOMIC DNA]</scope>
    <source>
        <strain evidence="10">ATCC 43650</strain>
    </source>
</reference>
<dbReference type="Proteomes" id="UP000065533">
    <property type="component" value="Chromosome"/>
</dbReference>
<evidence type="ECO:0000256" key="1">
    <source>
        <dbReference type="ARBA" id="ARBA00022516"/>
    </source>
</evidence>
<keyword evidence="6 8" id="KW-0443">Lipid metabolism</keyword>
<feature type="domain" description="4'-phosphopantetheinyl transferase" evidence="9">
    <location>
        <begin position="4"/>
        <end position="95"/>
    </location>
</feature>
<evidence type="ECO:0000256" key="6">
    <source>
        <dbReference type="ARBA" id="ARBA00023098"/>
    </source>
</evidence>
<sequence length="117" mass="13054">MITGIGIDIVELSRIRRIDAKSPKFRERVLTEFEQAEYSRLTETRKAEFLAGRFAAKEAFSKAKGTGIGGACSFQDIEIRKDAKGKPSIYFKHMETGLVSITHSKEFAAAQVLLQTI</sequence>
<evidence type="ECO:0000256" key="8">
    <source>
        <dbReference type="HAMAP-Rule" id="MF_00101"/>
    </source>
</evidence>
<dbReference type="Pfam" id="PF01648">
    <property type="entry name" value="ACPS"/>
    <property type="match status" value="1"/>
</dbReference>
<organism evidence="10 11">
    <name type="scientific">Planococcus kocurii</name>
    <dbReference type="NCBI Taxonomy" id="1374"/>
    <lineage>
        <taxon>Bacteria</taxon>
        <taxon>Bacillati</taxon>
        <taxon>Bacillota</taxon>
        <taxon>Bacilli</taxon>
        <taxon>Bacillales</taxon>
        <taxon>Caryophanaceae</taxon>
        <taxon>Planococcus</taxon>
    </lineage>
</organism>
<gene>
    <name evidence="8" type="primary">acpS</name>
    <name evidence="10" type="ORF">AUO94_14425</name>
</gene>
<dbReference type="NCBIfam" id="TIGR00556">
    <property type="entry name" value="pantethn_trn"/>
    <property type="match status" value="1"/>
</dbReference>
<evidence type="ECO:0000313" key="11">
    <source>
        <dbReference type="Proteomes" id="UP000065533"/>
    </source>
</evidence>
<feature type="binding site" evidence="8">
    <location>
        <position position="58"/>
    </location>
    <ligand>
        <name>Mg(2+)</name>
        <dbReference type="ChEBI" id="CHEBI:18420"/>
    </ligand>
</feature>